<reference evidence="4" key="1">
    <citation type="submission" date="2013-09" db="EMBL/GenBank/DDBJ databases">
        <title>Corchorus olitorius genome sequencing.</title>
        <authorList>
            <person name="Alam M."/>
            <person name="Haque M.S."/>
            <person name="Islam M.S."/>
            <person name="Emdad E.M."/>
            <person name="Islam M.M."/>
            <person name="Ahmed B."/>
            <person name="Halim A."/>
            <person name="Hossen Q.M.M."/>
            <person name="Hossain M.Z."/>
            <person name="Ahmed R."/>
            <person name="Khan M.M."/>
            <person name="Islam R."/>
            <person name="Rashid M.M."/>
            <person name="Khan S.A."/>
            <person name="Rahman M.S."/>
            <person name="Alam M."/>
            <person name="Yahiya A.S."/>
            <person name="Khan M.S."/>
            <person name="Azam M.S."/>
            <person name="Haque T."/>
            <person name="Lashkar M.Z.H."/>
            <person name="Akhand A.I."/>
            <person name="Morshed G."/>
            <person name="Roy S."/>
            <person name="Uddin K.S."/>
            <person name="Rabeya T."/>
            <person name="Hossain A.S."/>
            <person name="Chowdhury A."/>
            <person name="Snigdha A.R."/>
            <person name="Mortoza M.S."/>
            <person name="Matin S.A."/>
            <person name="Hoque S.M.E."/>
            <person name="Islam M.K."/>
            <person name="Roy D.K."/>
            <person name="Haider R."/>
            <person name="Moosa M.M."/>
            <person name="Elias S.M."/>
            <person name="Hasan A.M."/>
            <person name="Jahan S."/>
            <person name="Shafiuddin M."/>
            <person name="Mahmood N."/>
            <person name="Shommy N.S."/>
        </authorList>
    </citation>
    <scope>NUCLEOTIDE SEQUENCE [LARGE SCALE GENOMIC DNA]</scope>
    <source>
        <strain evidence="4">cv. O-4</strain>
    </source>
</reference>
<dbReference type="Gene3D" id="3.80.10.10">
    <property type="entry name" value="Ribonuclease Inhibitor"/>
    <property type="match status" value="1"/>
</dbReference>
<dbReference type="OrthoDB" id="2016095at2759"/>
<evidence type="ECO:0000259" key="2">
    <source>
        <dbReference type="Pfam" id="PF23598"/>
    </source>
</evidence>
<evidence type="ECO:0000256" key="1">
    <source>
        <dbReference type="ARBA" id="ARBA00022737"/>
    </source>
</evidence>
<protein>
    <submittedName>
        <fullName evidence="3">Leucine-rich repeat containing protein</fullName>
    </submittedName>
</protein>
<keyword evidence="4" id="KW-1185">Reference proteome</keyword>
<dbReference type="Pfam" id="PF23598">
    <property type="entry name" value="LRR_14"/>
    <property type="match status" value="1"/>
</dbReference>
<evidence type="ECO:0000313" key="3">
    <source>
        <dbReference type="EMBL" id="OMO55330.1"/>
    </source>
</evidence>
<name>A0A1R3GBE3_9ROSI</name>
<dbReference type="PANTHER" id="PTHR47186:SF3">
    <property type="entry name" value="OS09G0267800 PROTEIN"/>
    <property type="match status" value="1"/>
</dbReference>
<evidence type="ECO:0000313" key="4">
    <source>
        <dbReference type="Proteomes" id="UP000187203"/>
    </source>
</evidence>
<dbReference type="AlphaFoldDB" id="A0A1R3GBE3"/>
<dbReference type="STRING" id="93759.A0A1R3GBE3"/>
<dbReference type="EMBL" id="AWUE01022985">
    <property type="protein sequence ID" value="OMO55330.1"/>
    <property type="molecule type" value="Genomic_DNA"/>
</dbReference>
<proteinExistence type="predicted"/>
<dbReference type="InterPro" id="IPR055414">
    <property type="entry name" value="LRR_R13L4/SHOC2-like"/>
</dbReference>
<feature type="domain" description="Disease resistance R13L4/SHOC-2-like LRR" evidence="2">
    <location>
        <begin position="9"/>
        <end position="212"/>
    </location>
</feature>
<dbReference type="InterPro" id="IPR032675">
    <property type="entry name" value="LRR_dom_sf"/>
</dbReference>
<dbReference type="SUPFAM" id="SSF52058">
    <property type="entry name" value="L domain-like"/>
    <property type="match status" value="1"/>
</dbReference>
<accession>A0A1R3GBE3</accession>
<dbReference type="PANTHER" id="PTHR47186">
    <property type="entry name" value="LEUCINE-RICH REPEAT-CONTAINING PROTEIN 57"/>
    <property type="match status" value="1"/>
</dbReference>
<comment type="caution">
    <text evidence="3">The sequence shown here is derived from an EMBL/GenBank/DDBJ whole genome shotgun (WGS) entry which is preliminary data.</text>
</comment>
<sequence>MFSFIEFYVSNFKYLRALDLSYSSLLEVLPESIGTLKHLRYLDLRECRHLRKLPSSFYRLVSLQMLNIRYVKLMQLPESIRSLIRLRCLEITAEAEQLRQLIQPGCWSSLQSICFYRCGDLEHSFNCIQYLTSLRTLYVIRSYLRSLPRNLTFLTKLEHLQIDGCHGIDLDMEPAEEEDQYLHLNLRTFSVSESEATKKLPRLLLEGSASTLQCHISWFYQPTPAGCGKLLFHPLQYQSSVSCISFMDYLAEFHWYVEALEIYLDLSNCNDIKALPSSFYEPKLCRLWKLLFLKILQLMSKIVKFLLGLLYT</sequence>
<organism evidence="3 4">
    <name type="scientific">Corchorus olitorius</name>
    <dbReference type="NCBI Taxonomy" id="93759"/>
    <lineage>
        <taxon>Eukaryota</taxon>
        <taxon>Viridiplantae</taxon>
        <taxon>Streptophyta</taxon>
        <taxon>Embryophyta</taxon>
        <taxon>Tracheophyta</taxon>
        <taxon>Spermatophyta</taxon>
        <taxon>Magnoliopsida</taxon>
        <taxon>eudicotyledons</taxon>
        <taxon>Gunneridae</taxon>
        <taxon>Pentapetalae</taxon>
        <taxon>rosids</taxon>
        <taxon>malvids</taxon>
        <taxon>Malvales</taxon>
        <taxon>Malvaceae</taxon>
        <taxon>Grewioideae</taxon>
        <taxon>Apeibeae</taxon>
        <taxon>Corchorus</taxon>
    </lineage>
</organism>
<dbReference type="Proteomes" id="UP000187203">
    <property type="component" value="Unassembled WGS sequence"/>
</dbReference>
<gene>
    <name evidence="3" type="ORF">COLO4_36047</name>
</gene>
<keyword evidence="1" id="KW-0677">Repeat</keyword>